<protein>
    <recommendedName>
        <fullName evidence="16">Peptidoglycan D,D-transpeptidase FtsI</fullName>
        <ecNumber evidence="16">3.4.16.4</ecNumber>
    </recommendedName>
    <alternativeName>
        <fullName evidence="16">Penicillin-binding protein 3</fullName>
        <shortName evidence="16">PBP-3</shortName>
    </alternativeName>
</protein>
<dbReference type="InterPro" id="IPR005311">
    <property type="entry name" value="PBP_dimer"/>
</dbReference>
<keyword evidence="12 16" id="KW-0472">Membrane</keyword>
<dbReference type="SUPFAM" id="SSF56519">
    <property type="entry name" value="Penicillin binding protein dimerisation domain"/>
    <property type="match status" value="1"/>
</dbReference>
<dbReference type="EMBL" id="JACOGF010000004">
    <property type="protein sequence ID" value="MBC3917715.1"/>
    <property type="molecule type" value="Genomic_DNA"/>
</dbReference>
<keyword evidence="14 16" id="KW-0131">Cell cycle</keyword>
<keyword evidence="5 16" id="KW-0121">Carboxypeptidase</keyword>
<dbReference type="InterPro" id="IPR037532">
    <property type="entry name" value="FtsI_transpept"/>
</dbReference>
<reference evidence="19 20" key="1">
    <citation type="submission" date="2020-08" db="EMBL/GenBank/DDBJ databases">
        <title>Novel species isolated from subtropical streams in China.</title>
        <authorList>
            <person name="Lu H."/>
        </authorList>
    </citation>
    <scope>NUCLEOTIDE SEQUENCE [LARGE SCALE GENOMIC DNA]</scope>
    <source>
        <strain evidence="19 20">CY18W</strain>
    </source>
</reference>
<feature type="domain" description="Penicillin-binding protein transpeptidase" evidence="17">
    <location>
        <begin position="264"/>
        <end position="559"/>
    </location>
</feature>
<organism evidence="19 20">
    <name type="scientific">Undibacterium hunanense</name>
    <dbReference type="NCBI Taxonomy" id="2762292"/>
    <lineage>
        <taxon>Bacteria</taxon>
        <taxon>Pseudomonadati</taxon>
        <taxon>Pseudomonadota</taxon>
        <taxon>Betaproteobacteria</taxon>
        <taxon>Burkholderiales</taxon>
        <taxon>Oxalobacteraceae</taxon>
        <taxon>Undibacterium</taxon>
    </lineage>
</organism>
<feature type="active site" description="Acyl-ester intermediate" evidence="16">
    <location>
        <position position="311"/>
    </location>
</feature>
<dbReference type="InterPro" id="IPR036138">
    <property type="entry name" value="PBP_dimer_sf"/>
</dbReference>
<comment type="pathway">
    <text evidence="16">Cell wall biogenesis; peptidoglycan biosynthesis.</text>
</comment>
<dbReference type="PANTHER" id="PTHR30627">
    <property type="entry name" value="PEPTIDOGLYCAN D,D-TRANSPEPTIDASE"/>
    <property type="match status" value="1"/>
</dbReference>
<evidence type="ECO:0000256" key="5">
    <source>
        <dbReference type="ARBA" id="ARBA00022645"/>
    </source>
</evidence>
<name>A0ABR6ZQE9_9BURK</name>
<keyword evidence="6 16" id="KW-0645">Protease</keyword>
<gene>
    <name evidence="16" type="primary">ftsI</name>
    <name evidence="19" type="ORF">H8L32_09550</name>
</gene>
<keyword evidence="13 16" id="KW-0717">Septation</keyword>
<evidence type="ECO:0000259" key="18">
    <source>
        <dbReference type="Pfam" id="PF03717"/>
    </source>
</evidence>
<keyword evidence="8 16" id="KW-0378">Hydrolase</keyword>
<evidence type="ECO:0000256" key="7">
    <source>
        <dbReference type="ARBA" id="ARBA00022692"/>
    </source>
</evidence>
<comment type="catalytic activity">
    <reaction evidence="16">
        <text>Preferential cleavage: (Ac)2-L-Lys-D-Ala-|-D-Ala. Also transpeptidation of peptidyl-alanyl moieties that are N-acyl substituents of D-alanine.</text>
        <dbReference type="EC" id="3.4.16.4"/>
    </reaction>
</comment>
<evidence type="ECO:0000259" key="17">
    <source>
        <dbReference type="Pfam" id="PF00905"/>
    </source>
</evidence>
<feature type="transmembrane region" description="Helical" evidence="16">
    <location>
        <begin position="35"/>
        <end position="54"/>
    </location>
</feature>
<keyword evidence="7 16" id="KW-0812">Transmembrane</keyword>
<dbReference type="Gene3D" id="3.40.710.10">
    <property type="entry name" value="DD-peptidase/beta-lactamase superfamily"/>
    <property type="match status" value="1"/>
</dbReference>
<dbReference type="PANTHER" id="PTHR30627:SF1">
    <property type="entry name" value="PEPTIDOGLYCAN D,D-TRANSPEPTIDASE FTSI"/>
    <property type="match status" value="1"/>
</dbReference>
<evidence type="ECO:0000256" key="4">
    <source>
        <dbReference type="ARBA" id="ARBA00022618"/>
    </source>
</evidence>
<dbReference type="InterPro" id="IPR001460">
    <property type="entry name" value="PCN-bd_Tpept"/>
</dbReference>
<evidence type="ECO:0000256" key="12">
    <source>
        <dbReference type="ARBA" id="ARBA00023136"/>
    </source>
</evidence>
<sequence length="587" mass="63953">MSRTANAPRTAAARGVAFSSSPVLDVKLPTWRSRFILFLLFAAFIALIAKALYLQGFTNDFLKQQGANRYARTLELPATRGKITDRNGQVLASSVPVKAIWAIPDDVLEAPKEKIQQLAQLLDMTEAELRKKLDSDRQFVYLKRQVETAVSDKVLALAIPGIETRKEYKRFYPEGEVMAHVVGFTNVEDIGQEGIELASEKNLAGKTGSRRVIKDRLGHIVEDIQAVREPHDGKDLTLSIDSKIQYIAFTHLKEAVEKHKAKAGGAVVLDVKTGEVLALVNLPTYNPNDRSVLTGAQLRNRVMTDTFEPGSTMKPITVALALETGRVTPDTLIQTAPGVMAIGPALIHDAHKQGVLSVAQVIQKSSNIGTAKMALQMPPQEMWEMFTTVGFGQQPKFGFPGAVAGRLRNFKSWRPIEQATMSYGHGISVSLIQMARSYMIFARDGDMIPLTFQKSTETPTGSRVISEKTARQLRAMMESVTEPGGTATQARIAGYRVAGKTGTAHKLEGGRYVNKYIGDFIGFAPVSNPRVIVAVMIDEPSVGGYYGGTVAAPVFAAITANILRSMNIPPDSSVVNIIPDNSVQESM</sequence>
<dbReference type="Proteomes" id="UP000650424">
    <property type="component" value="Unassembled WGS sequence"/>
</dbReference>
<keyword evidence="15 16" id="KW-0961">Cell wall biogenesis/degradation</keyword>
<evidence type="ECO:0000256" key="14">
    <source>
        <dbReference type="ARBA" id="ARBA00023306"/>
    </source>
</evidence>
<comment type="similarity">
    <text evidence="16">Belongs to the transpeptidase family. FtsI subfamily.</text>
</comment>
<evidence type="ECO:0000256" key="9">
    <source>
        <dbReference type="ARBA" id="ARBA00022960"/>
    </source>
</evidence>
<keyword evidence="20" id="KW-1185">Reference proteome</keyword>
<evidence type="ECO:0000256" key="6">
    <source>
        <dbReference type="ARBA" id="ARBA00022670"/>
    </source>
</evidence>
<comment type="subcellular location">
    <subcellularLocation>
        <location evidence="16">Cell inner membrane</location>
        <topology evidence="16">Single-pass membrane protein</topology>
    </subcellularLocation>
    <subcellularLocation>
        <location evidence="1">Membrane</location>
    </subcellularLocation>
</comment>
<keyword evidence="9 16" id="KW-0133">Cell shape</keyword>
<keyword evidence="3 16" id="KW-0997">Cell inner membrane</keyword>
<evidence type="ECO:0000256" key="13">
    <source>
        <dbReference type="ARBA" id="ARBA00023210"/>
    </source>
</evidence>
<proteinExistence type="inferred from homology"/>
<dbReference type="Gene3D" id="3.30.450.330">
    <property type="match status" value="1"/>
</dbReference>
<dbReference type="Gene3D" id="3.90.1310.10">
    <property type="entry name" value="Penicillin-binding protein 2a (Domain 2)"/>
    <property type="match status" value="1"/>
</dbReference>
<evidence type="ECO:0000256" key="8">
    <source>
        <dbReference type="ARBA" id="ARBA00022801"/>
    </source>
</evidence>
<evidence type="ECO:0000256" key="15">
    <source>
        <dbReference type="ARBA" id="ARBA00023316"/>
    </source>
</evidence>
<dbReference type="HAMAP" id="MF_02080">
    <property type="entry name" value="FtsI_transpept"/>
    <property type="match status" value="1"/>
</dbReference>
<keyword evidence="2 16" id="KW-1003">Cell membrane</keyword>
<dbReference type="EC" id="3.4.16.4" evidence="16"/>
<evidence type="ECO:0000256" key="1">
    <source>
        <dbReference type="ARBA" id="ARBA00004370"/>
    </source>
</evidence>
<evidence type="ECO:0000256" key="10">
    <source>
        <dbReference type="ARBA" id="ARBA00022984"/>
    </source>
</evidence>
<accession>A0ABR6ZQE9</accession>
<comment type="caution">
    <text evidence="19">The sequence shown here is derived from an EMBL/GenBank/DDBJ whole genome shotgun (WGS) entry which is preliminary data.</text>
</comment>
<keyword evidence="11 16" id="KW-1133">Transmembrane helix</keyword>
<dbReference type="SUPFAM" id="SSF56601">
    <property type="entry name" value="beta-lactamase/transpeptidase-like"/>
    <property type="match status" value="1"/>
</dbReference>
<keyword evidence="4 16" id="KW-0132">Cell division</keyword>
<dbReference type="RefSeq" id="WP_186946962.1">
    <property type="nucleotide sequence ID" value="NZ_JACOGF010000004.1"/>
</dbReference>
<keyword evidence="10 16" id="KW-0573">Peptidoglycan synthesis</keyword>
<evidence type="ECO:0000313" key="19">
    <source>
        <dbReference type="EMBL" id="MBC3917715.1"/>
    </source>
</evidence>
<dbReference type="Pfam" id="PF03717">
    <property type="entry name" value="PBP_dimer"/>
    <property type="match status" value="1"/>
</dbReference>
<feature type="domain" description="Penicillin-binding protein dimerisation" evidence="18">
    <location>
        <begin position="76"/>
        <end position="224"/>
    </location>
</feature>
<evidence type="ECO:0000256" key="16">
    <source>
        <dbReference type="HAMAP-Rule" id="MF_02080"/>
    </source>
</evidence>
<evidence type="ECO:0000313" key="20">
    <source>
        <dbReference type="Proteomes" id="UP000650424"/>
    </source>
</evidence>
<evidence type="ECO:0000256" key="3">
    <source>
        <dbReference type="ARBA" id="ARBA00022519"/>
    </source>
</evidence>
<dbReference type="Pfam" id="PF00905">
    <property type="entry name" value="Transpeptidase"/>
    <property type="match status" value="1"/>
</dbReference>
<evidence type="ECO:0000256" key="2">
    <source>
        <dbReference type="ARBA" id="ARBA00022475"/>
    </source>
</evidence>
<evidence type="ECO:0000256" key="11">
    <source>
        <dbReference type="ARBA" id="ARBA00022989"/>
    </source>
</evidence>
<comment type="function">
    <text evidence="16">Catalyzes cross-linking of the peptidoglycan cell wall at the division septum.</text>
</comment>
<dbReference type="InterPro" id="IPR012338">
    <property type="entry name" value="Beta-lactam/transpept-like"/>
</dbReference>
<dbReference type="InterPro" id="IPR050515">
    <property type="entry name" value="Beta-lactam/transpept"/>
</dbReference>